<dbReference type="PANTHER" id="PTHR31051:SF1">
    <property type="entry name" value="PROTEASOME ASSEMBLY CHAPERONE 3"/>
    <property type="match status" value="1"/>
</dbReference>
<protein>
    <recommendedName>
        <fullName evidence="3">Proteasome assembly chaperone 3</fullName>
    </recommendedName>
</protein>
<comment type="caution">
    <text evidence="1">The sequence shown here is derived from an EMBL/GenBank/DDBJ whole genome shotgun (WGS) entry which is preliminary data.</text>
</comment>
<evidence type="ECO:0000313" key="2">
    <source>
        <dbReference type="Proteomes" id="UP001345013"/>
    </source>
</evidence>
<dbReference type="InterPro" id="IPR053720">
    <property type="entry name" value="Psm_Assembly_Chaperone"/>
</dbReference>
<proteinExistence type="predicted"/>
<accession>A0ABR0JVQ8</accession>
<evidence type="ECO:0008006" key="3">
    <source>
        <dbReference type="Google" id="ProtNLM"/>
    </source>
</evidence>
<keyword evidence="2" id="KW-1185">Reference proteome</keyword>
<dbReference type="InterPro" id="IPR018788">
    <property type="entry name" value="Proteasome_assmbl_chp_3"/>
</dbReference>
<evidence type="ECO:0000313" key="1">
    <source>
        <dbReference type="EMBL" id="KAK5073331.1"/>
    </source>
</evidence>
<reference evidence="1 2" key="1">
    <citation type="submission" date="2023-08" db="EMBL/GenBank/DDBJ databases">
        <title>Black Yeasts Isolated from many extreme environments.</title>
        <authorList>
            <person name="Coleine C."/>
            <person name="Stajich J.E."/>
            <person name="Selbmann L."/>
        </authorList>
    </citation>
    <scope>NUCLEOTIDE SEQUENCE [LARGE SCALE GENOMIC DNA]</scope>
    <source>
        <strain evidence="1 2">CCFEE 5885</strain>
    </source>
</reference>
<dbReference type="Gene3D" id="3.30.230.90">
    <property type="match status" value="1"/>
</dbReference>
<gene>
    <name evidence="1" type="ORF">LTR24_010348</name>
</gene>
<sequence length="160" mass="17463">MGLQLYAMDDPTKVTIPYPAQTRLATATINDVPTHITCISFADKIMLTITQNGKLSQWLTVPLQADNPTSADPHFNLARDMDGDSDSLLPVTRFQPRTLLGAGGTERETMGQLYASQIASLITAKNGEESRSLMLGLGLAKVDLSRDTFLEILDLITRVL</sequence>
<organism evidence="1 2">
    <name type="scientific">Lithohypha guttulata</name>
    <dbReference type="NCBI Taxonomy" id="1690604"/>
    <lineage>
        <taxon>Eukaryota</taxon>
        <taxon>Fungi</taxon>
        <taxon>Dikarya</taxon>
        <taxon>Ascomycota</taxon>
        <taxon>Pezizomycotina</taxon>
        <taxon>Eurotiomycetes</taxon>
        <taxon>Chaetothyriomycetidae</taxon>
        <taxon>Chaetothyriales</taxon>
        <taxon>Trichomeriaceae</taxon>
        <taxon>Lithohypha</taxon>
    </lineage>
</organism>
<dbReference type="Pfam" id="PF10178">
    <property type="entry name" value="PAC3"/>
    <property type="match status" value="1"/>
</dbReference>
<dbReference type="Proteomes" id="UP001345013">
    <property type="component" value="Unassembled WGS sequence"/>
</dbReference>
<name>A0ABR0JVQ8_9EURO</name>
<dbReference type="EMBL" id="JAVRRG010000311">
    <property type="protein sequence ID" value="KAK5073331.1"/>
    <property type="molecule type" value="Genomic_DNA"/>
</dbReference>
<dbReference type="PANTHER" id="PTHR31051">
    <property type="entry name" value="PROTEASOME ASSEMBLY CHAPERONE 3"/>
    <property type="match status" value="1"/>
</dbReference>